<evidence type="ECO:0000313" key="3">
    <source>
        <dbReference type="EMBL" id="MBR0655215.1"/>
    </source>
</evidence>
<feature type="domain" description="Activator of Hsp90 ATPase homologue 1/2-like C-terminal" evidence="2">
    <location>
        <begin position="15"/>
        <end position="150"/>
    </location>
</feature>
<dbReference type="Proteomes" id="UP001196068">
    <property type="component" value="Unassembled WGS sequence"/>
</dbReference>
<dbReference type="SUPFAM" id="SSF55961">
    <property type="entry name" value="Bet v1-like"/>
    <property type="match status" value="1"/>
</dbReference>
<evidence type="ECO:0000256" key="1">
    <source>
        <dbReference type="ARBA" id="ARBA00006817"/>
    </source>
</evidence>
<accession>A0AAF1KJI4</accession>
<sequence length="153" mass="17114">MTQPQFELAIERQINASPESVFKVWTQRTEEWFAPKPWKTRIIEQDFRPGGRSCLVMSGPDGTETSPMDGVFLEVIPNRSIVFTDAFTVGWIPQSPAFMVGFATLTPKDGGTFYRAGARHWDEESMKKHEAMGFREGWGTVVAQLAALAEAEG</sequence>
<dbReference type="RefSeq" id="WP_211874050.1">
    <property type="nucleotide sequence ID" value="NZ_JAAEDH010000008.1"/>
</dbReference>
<dbReference type="Pfam" id="PF08327">
    <property type="entry name" value="AHSA1"/>
    <property type="match status" value="1"/>
</dbReference>
<organism evidence="3 4">
    <name type="scientific">Plastoroseomonas arctica</name>
    <dbReference type="NCBI Taxonomy" id="1509237"/>
    <lineage>
        <taxon>Bacteria</taxon>
        <taxon>Pseudomonadati</taxon>
        <taxon>Pseudomonadota</taxon>
        <taxon>Alphaproteobacteria</taxon>
        <taxon>Acetobacterales</taxon>
        <taxon>Acetobacteraceae</taxon>
        <taxon>Plastoroseomonas</taxon>
    </lineage>
</organism>
<dbReference type="EMBL" id="JAAEDH010000008">
    <property type="protein sequence ID" value="MBR0655215.1"/>
    <property type="molecule type" value="Genomic_DNA"/>
</dbReference>
<dbReference type="AlphaFoldDB" id="A0AAF1KJI4"/>
<comment type="similarity">
    <text evidence="1">Belongs to the AHA1 family.</text>
</comment>
<comment type="caution">
    <text evidence="3">The sequence shown here is derived from an EMBL/GenBank/DDBJ whole genome shotgun (WGS) entry which is preliminary data.</text>
</comment>
<keyword evidence="4" id="KW-1185">Reference proteome</keyword>
<name>A0AAF1KJI4_9PROT</name>
<proteinExistence type="inferred from homology"/>
<dbReference type="InterPro" id="IPR013538">
    <property type="entry name" value="ASHA1/2-like_C"/>
</dbReference>
<evidence type="ECO:0000313" key="4">
    <source>
        <dbReference type="Proteomes" id="UP001196068"/>
    </source>
</evidence>
<protein>
    <submittedName>
        <fullName evidence="3">ATPase</fullName>
    </submittedName>
</protein>
<evidence type="ECO:0000259" key="2">
    <source>
        <dbReference type="Pfam" id="PF08327"/>
    </source>
</evidence>
<gene>
    <name evidence="3" type="ORF">GXW79_08990</name>
</gene>
<dbReference type="Gene3D" id="3.30.530.20">
    <property type="match status" value="1"/>
</dbReference>
<reference evidence="3" key="1">
    <citation type="submission" date="2020-01" db="EMBL/GenBank/DDBJ databases">
        <authorList>
            <person name="Rat A."/>
        </authorList>
    </citation>
    <scope>NUCLEOTIDE SEQUENCE</scope>
    <source>
        <strain evidence="3">LMG 28251</strain>
    </source>
</reference>
<reference evidence="3" key="2">
    <citation type="journal article" date="2021" name="Syst. Appl. Microbiol.">
        <title>Roseomonas hellenica sp. nov., isolated from roots of wild-growing Alkanna tinctoria.</title>
        <authorList>
            <person name="Rat A."/>
            <person name="Naranjo H.D."/>
            <person name="Lebbe L."/>
            <person name="Cnockaert M."/>
            <person name="Krigas N."/>
            <person name="Grigoriadou K."/>
            <person name="Maloupa E."/>
            <person name="Willems A."/>
        </authorList>
    </citation>
    <scope>NUCLEOTIDE SEQUENCE</scope>
    <source>
        <strain evidence="3">LMG 28251</strain>
    </source>
</reference>
<dbReference type="InterPro" id="IPR023393">
    <property type="entry name" value="START-like_dom_sf"/>
</dbReference>